<evidence type="ECO:0000313" key="6">
    <source>
        <dbReference type="EMBL" id="CAH0391269.1"/>
    </source>
</evidence>
<protein>
    <recommendedName>
        <fullName evidence="4">Dynein axonemal assembly factor 1 homolog</fullName>
    </recommendedName>
</protein>
<feature type="compositionally biased region" description="Basic and acidic residues" evidence="5">
    <location>
        <begin position="84"/>
        <end position="95"/>
    </location>
</feature>
<dbReference type="InterPro" id="IPR032675">
    <property type="entry name" value="LRR_dom_sf"/>
</dbReference>
<proteinExistence type="predicted"/>
<dbReference type="PROSITE" id="PS51450">
    <property type="entry name" value="LRR"/>
    <property type="match status" value="4"/>
</dbReference>
<evidence type="ECO:0000256" key="3">
    <source>
        <dbReference type="ARBA" id="ARBA00022737"/>
    </source>
</evidence>
<organism evidence="6 7">
    <name type="scientific">Bemisia tabaci</name>
    <name type="common">Sweetpotato whitefly</name>
    <name type="synonym">Aleurodes tabaci</name>
    <dbReference type="NCBI Taxonomy" id="7038"/>
    <lineage>
        <taxon>Eukaryota</taxon>
        <taxon>Metazoa</taxon>
        <taxon>Ecdysozoa</taxon>
        <taxon>Arthropoda</taxon>
        <taxon>Hexapoda</taxon>
        <taxon>Insecta</taxon>
        <taxon>Pterygota</taxon>
        <taxon>Neoptera</taxon>
        <taxon>Paraneoptera</taxon>
        <taxon>Hemiptera</taxon>
        <taxon>Sternorrhyncha</taxon>
        <taxon>Aleyrodoidea</taxon>
        <taxon>Aleyrodidae</taxon>
        <taxon>Aleyrodinae</taxon>
        <taxon>Bemisia</taxon>
    </lineage>
</organism>
<accession>A0A9P0F636</accession>
<evidence type="ECO:0000256" key="5">
    <source>
        <dbReference type="SAM" id="MobiDB-lite"/>
    </source>
</evidence>
<keyword evidence="2" id="KW-0433">Leucine-rich repeat</keyword>
<dbReference type="PANTHER" id="PTHR45973:SF8">
    <property type="entry name" value="LEUCINE-RICH REPEAT-CONTAINING PROTEIN 49"/>
    <property type="match status" value="1"/>
</dbReference>
<dbReference type="EMBL" id="OU963867">
    <property type="protein sequence ID" value="CAH0391269.1"/>
    <property type="molecule type" value="Genomic_DNA"/>
</dbReference>
<dbReference type="AlphaFoldDB" id="A0A9P0F636"/>
<dbReference type="Proteomes" id="UP001152759">
    <property type="component" value="Chromosome 6"/>
</dbReference>
<comment type="function">
    <text evidence="1">Cilium-specific protein required for cilia structures.</text>
</comment>
<evidence type="ECO:0000256" key="4">
    <source>
        <dbReference type="ARBA" id="ARBA00024433"/>
    </source>
</evidence>
<dbReference type="Gene3D" id="3.80.10.10">
    <property type="entry name" value="Ribonuclease Inhibitor"/>
    <property type="match status" value="3"/>
</dbReference>
<dbReference type="InterPro" id="IPR050576">
    <property type="entry name" value="Cilia_flagella_integrity"/>
</dbReference>
<feature type="compositionally biased region" description="Polar residues" evidence="5">
    <location>
        <begin position="73"/>
        <end position="83"/>
    </location>
</feature>
<name>A0A9P0F636_BEMTA</name>
<dbReference type="InterPro" id="IPR003591">
    <property type="entry name" value="Leu-rich_rpt_typical-subtyp"/>
</dbReference>
<dbReference type="Pfam" id="PF14580">
    <property type="entry name" value="LRR_9"/>
    <property type="match status" value="1"/>
</dbReference>
<feature type="compositionally biased region" description="Basic and acidic residues" evidence="5">
    <location>
        <begin position="401"/>
        <end position="411"/>
    </location>
</feature>
<evidence type="ECO:0000256" key="2">
    <source>
        <dbReference type="ARBA" id="ARBA00022614"/>
    </source>
</evidence>
<dbReference type="SMART" id="SM00365">
    <property type="entry name" value="LRR_SD22"/>
    <property type="match status" value="7"/>
</dbReference>
<feature type="compositionally biased region" description="Low complexity" evidence="5">
    <location>
        <begin position="422"/>
        <end position="441"/>
    </location>
</feature>
<feature type="region of interest" description="Disordered" evidence="5">
    <location>
        <begin position="73"/>
        <end position="95"/>
    </location>
</feature>
<dbReference type="PANTHER" id="PTHR45973">
    <property type="entry name" value="PROTEIN PHOSPHATASE 1 REGULATORY SUBUNIT SDS22-RELATED"/>
    <property type="match status" value="1"/>
</dbReference>
<feature type="region of interest" description="Disordered" evidence="5">
    <location>
        <begin position="349"/>
        <end position="375"/>
    </location>
</feature>
<sequence>MPISSGATGAKNYGLSVLGKPVDGAQPSNDNLLAIVPALPLLPAVPRPPRLFHRSATILGGNDNEYSAVALQTTTDGKVQASRSQKEKDRNPDRISLDRRGLSCVPVIAGEAKVRLISLQHNLITRLDNMTSVGVPHLVFLDLYDNQLDKISGIECLCNLRVLLLGKNRLKRIEGLHNQRRLEVLDVHGNQISVVSNLSSLEQLKVLNLAANQIRVISSTDLHGLASLQELNLRRNRISKLSGLDATPQLMKLFLSNNLLQTLEGIIQAVNLQEISIDGNPVSNSGDCAAFLVAMLPSLHLLSRVPITQEVRTAAAEWHQSHVGEKVILNARTNWQLLRSQSLVSSASASTNLSSSTTTTTQEPTNSTSESDCSSLKCDNFCDIKPLTNFNSTPRLSPELKSSEETEKEPIRLPALLDVANESSPSSVLSDSSSDSESSPVETTPNAHPLVRNIKNSVQKSASIRGKHKVMNHSQSRTREQGGDYLVEINGRFLNVYGQGAVRFIDRPWNPAKANDVVIVKFNYVNFNSLTPIFPRLKHRFPNVENFIFRETNIYCLGQLNALADVQGLTSLTIHPHGNSITLKPWRSYAVYRLSHWGLCCIDEKEVTEEEVAEANEEYSGLTELVLLSLPEELLSPLLNRLRLEVHSRVSAKQWLWAADPPLRGVVAKEALQWRHNTTLSQDETVWRHKGKQHLANLLDQTNAAVRKLSLLDQEWPTILRELIRDTLVDYSQLDSYMKKCMNDLKSK</sequence>
<keyword evidence="7" id="KW-1185">Reference proteome</keyword>
<gene>
    <name evidence="6" type="ORF">BEMITA_LOCUS9907</name>
</gene>
<feature type="region of interest" description="Disordered" evidence="5">
    <location>
        <begin position="392"/>
        <end position="451"/>
    </location>
</feature>
<reference evidence="6" key="1">
    <citation type="submission" date="2021-12" db="EMBL/GenBank/DDBJ databases">
        <authorList>
            <person name="King R."/>
        </authorList>
    </citation>
    <scope>NUCLEOTIDE SEQUENCE</scope>
</reference>
<evidence type="ECO:0000256" key="1">
    <source>
        <dbReference type="ARBA" id="ARBA00003843"/>
    </source>
</evidence>
<dbReference type="SUPFAM" id="SSF52075">
    <property type="entry name" value="Outer arm dynein light chain 1"/>
    <property type="match status" value="1"/>
</dbReference>
<dbReference type="InterPro" id="IPR001611">
    <property type="entry name" value="Leu-rich_rpt"/>
</dbReference>
<evidence type="ECO:0000313" key="7">
    <source>
        <dbReference type="Proteomes" id="UP001152759"/>
    </source>
</evidence>
<feature type="compositionally biased region" description="Low complexity" evidence="5">
    <location>
        <begin position="349"/>
        <end position="371"/>
    </location>
</feature>
<dbReference type="KEGG" id="btab:109038471"/>
<dbReference type="SMART" id="SM00369">
    <property type="entry name" value="LRR_TYP"/>
    <property type="match status" value="5"/>
</dbReference>
<keyword evidence="3" id="KW-0677">Repeat</keyword>